<comment type="caution">
    <text evidence="2">The sequence shown here is derived from an EMBL/GenBank/DDBJ whole genome shotgun (WGS) entry which is preliminary data.</text>
</comment>
<dbReference type="InterPro" id="IPR004252">
    <property type="entry name" value="Probable_transposase_24"/>
</dbReference>
<dbReference type="AlphaFoldDB" id="A0A6A1VLG1"/>
<proteinExistence type="predicted"/>
<reference evidence="2 3" key="1">
    <citation type="journal article" date="2019" name="Plant Biotechnol. J.">
        <title>The red bayberry genome and genetic basis of sex determination.</title>
        <authorList>
            <person name="Jia H.M."/>
            <person name="Jia H.J."/>
            <person name="Cai Q.L."/>
            <person name="Wang Y."/>
            <person name="Zhao H.B."/>
            <person name="Yang W.F."/>
            <person name="Wang G.Y."/>
            <person name="Li Y.H."/>
            <person name="Zhan D.L."/>
            <person name="Shen Y.T."/>
            <person name="Niu Q.F."/>
            <person name="Chang L."/>
            <person name="Qiu J."/>
            <person name="Zhao L."/>
            <person name="Xie H.B."/>
            <person name="Fu W.Y."/>
            <person name="Jin J."/>
            <person name="Li X.W."/>
            <person name="Jiao Y."/>
            <person name="Zhou C.C."/>
            <person name="Tu T."/>
            <person name="Chai C.Y."/>
            <person name="Gao J.L."/>
            <person name="Fan L.J."/>
            <person name="van de Weg E."/>
            <person name="Wang J.Y."/>
            <person name="Gao Z.S."/>
        </authorList>
    </citation>
    <scope>NUCLEOTIDE SEQUENCE [LARGE SCALE GENOMIC DNA]</scope>
    <source>
        <tissue evidence="2">Leaves</tissue>
    </source>
</reference>
<name>A0A6A1VLG1_9ROSI</name>
<dbReference type="Pfam" id="PF03004">
    <property type="entry name" value="Transposase_24"/>
    <property type="match status" value="1"/>
</dbReference>
<accession>A0A6A1VLG1</accession>
<feature type="region of interest" description="Disordered" evidence="1">
    <location>
        <begin position="202"/>
        <end position="242"/>
    </location>
</feature>
<dbReference type="Proteomes" id="UP000516437">
    <property type="component" value="Chromosome 5"/>
</dbReference>
<dbReference type="OrthoDB" id="10666265at2759"/>
<evidence type="ECO:0000256" key="1">
    <source>
        <dbReference type="SAM" id="MobiDB-lite"/>
    </source>
</evidence>
<evidence type="ECO:0000313" key="3">
    <source>
        <dbReference type="Proteomes" id="UP000516437"/>
    </source>
</evidence>
<dbReference type="EMBL" id="RXIC02000023">
    <property type="protein sequence ID" value="KAB1211860.1"/>
    <property type="molecule type" value="Genomic_DNA"/>
</dbReference>
<dbReference type="PANTHER" id="PTHR33144">
    <property type="entry name" value="OS10G0409366 PROTEIN-RELATED"/>
    <property type="match status" value="1"/>
</dbReference>
<evidence type="ECO:0000313" key="2">
    <source>
        <dbReference type="EMBL" id="KAB1211860.1"/>
    </source>
</evidence>
<feature type="compositionally biased region" description="Gly residues" evidence="1">
    <location>
        <begin position="233"/>
        <end position="242"/>
    </location>
</feature>
<dbReference type="PANTHER" id="PTHR33144:SF45">
    <property type="entry name" value="TRANSPOSASE TNP1_EN_SPM-LIKE DOMAIN-CONTAINING PROTEIN"/>
    <property type="match status" value="1"/>
</dbReference>
<sequence>MSIKEDCWSLMTKRFTIPEPPLGDIVKSWFLKDLGEKWRNYKCSLKLKYFDEAFTPQYVKNNAPTDVNLEQFCKLVDFWYSDAGRHRSHAGKQNRSLQTTVHTAGSKSFARYAHELANGGDWTERFRKFTNFDEFRVDGSIGWSPSDRYAQVIGPERHGRIRGVGLGPTPSSHPPTPTSIAKSTIQMMAQAWEQRQYQDVPNNNQVSPAIHRSSHASRKTSVADNADDSESGGADGAEGGQD</sequence>
<keyword evidence="3" id="KW-1185">Reference proteome</keyword>
<feature type="region of interest" description="Disordered" evidence="1">
    <location>
        <begin position="159"/>
        <end position="179"/>
    </location>
</feature>
<organism evidence="2 3">
    <name type="scientific">Morella rubra</name>
    <name type="common">Chinese bayberry</name>
    <dbReference type="NCBI Taxonomy" id="262757"/>
    <lineage>
        <taxon>Eukaryota</taxon>
        <taxon>Viridiplantae</taxon>
        <taxon>Streptophyta</taxon>
        <taxon>Embryophyta</taxon>
        <taxon>Tracheophyta</taxon>
        <taxon>Spermatophyta</taxon>
        <taxon>Magnoliopsida</taxon>
        <taxon>eudicotyledons</taxon>
        <taxon>Gunneridae</taxon>
        <taxon>Pentapetalae</taxon>
        <taxon>rosids</taxon>
        <taxon>fabids</taxon>
        <taxon>Fagales</taxon>
        <taxon>Myricaceae</taxon>
        <taxon>Morella</taxon>
    </lineage>
</organism>
<protein>
    <submittedName>
        <fullName evidence="2">Uncharacterized protein</fullName>
    </submittedName>
</protein>
<gene>
    <name evidence="2" type="ORF">CJ030_MR5G004827</name>
</gene>